<dbReference type="PANTHER" id="PTHR11926">
    <property type="entry name" value="GLUCOSYL/GLUCURONOSYL TRANSFERASES"/>
    <property type="match status" value="1"/>
</dbReference>
<dbReference type="AlphaFoldDB" id="D8T1H1"/>
<gene>
    <name evidence="3" type="ORF">SELMODRAFT_428029</name>
</gene>
<keyword evidence="4" id="KW-1185">Reference proteome</keyword>
<organism evidence="4">
    <name type="scientific">Selaginella moellendorffii</name>
    <name type="common">Spikemoss</name>
    <dbReference type="NCBI Taxonomy" id="88036"/>
    <lineage>
        <taxon>Eukaryota</taxon>
        <taxon>Viridiplantae</taxon>
        <taxon>Streptophyta</taxon>
        <taxon>Embryophyta</taxon>
        <taxon>Tracheophyta</taxon>
        <taxon>Lycopodiopsida</taxon>
        <taxon>Selaginellales</taxon>
        <taxon>Selaginellaceae</taxon>
        <taxon>Selaginella</taxon>
    </lineage>
</organism>
<evidence type="ECO:0008006" key="5">
    <source>
        <dbReference type="Google" id="ProtNLM"/>
    </source>
</evidence>
<name>D8T1H1_SELML</name>
<evidence type="ECO:0000313" key="4">
    <source>
        <dbReference type="Proteomes" id="UP000001514"/>
    </source>
</evidence>
<dbReference type="InParanoid" id="D8T1H1"/>
<evidence type="ECO:0000313" key="3">
    <source>
        <dbReference type="EMBL" id="EFJ09501.1"/>
    </source>
</evidence>
<reference evidence="3 4" key="1">
    <citation type="journal article" date="2011" name="Science">
        <title>The Selaginella genome identifies genetic changes associated with the evolution of vascular plants.</title>
        <authorList>
            <person name="Banks J.A."/>
            <person name="Nishiyama T."/>
            <person name="Hasebe M."/>
            <person name="Bowman J.L."/>
            <person name="Gribskov M."/>
            <person name="dePamphilis C."/>
            <person name="Albert V.A."/>
            <person name="Aono N."/>
            <person name="Aoyama T."/>
            <person name="Ambrose B.A."/>
            <person name="Ashton N.W."/>
            <person name="Axtell M.J."/>
            <person name="Barker E."/>
            <person name="Barker M.S."/>
            <person name="Bennetzen J.L."/>
            <person name="Bonawitz N.D."/>
            <person name="Chapple C."/>
            <person name="Cheng C."/>
            <person name="Correa L.G."/>
            <person name="Dacre M."/>
            <person name="DeBarry J."/>
            <person name="Dreyer I."/>
            <person name="Elias M."/>
            <person name="Engstrom E.M."/>
            <person name="Estelle M."/>
            <person name="Feng L."/>
            <person name="Finet C."/>
            <person name="Floyd S.K."/>
            <person name="Frommer W.B."/>
            <person name="Fujita T."/>
            <person name="Gramzow L."/>
            <person name="Gutensohn M."/>
            <person name="Harholt J."/>
            <person name="Hattori M."/>
            <person name="Heyl A."/>
            <person name="Hirai T."/>
            <person name="Hiwatashi Y."/>
            <person name="Ishikawa M."/>
            <person name="Iwata M."/>
            <person name="Karol K.G."/>
            <person name="Koehler B."/>
            <person name="Kolukisaoglu U."/>
            <person name="Kubo M."/>
            <person name="Kurata T."/>
            <person name="Lalonde S."/>
            <person name="Li K."/>
            <person name="Li Y."/>
            <person name="Litt A."/>
            <person name="Lyons E."/>
            <person name="Manning G."/>
            <person name="Maruyama T."/>
            <person name="Michael T.P."/>
            <person name="Mikami K."/>
            <person name="Miyazaki S."/>
            <person name="Morinaga S."/>
            <person name="Murata T."/>
            <person name="Mueller-Roeber B."/>
            <person name="Nelson D.R."/>
            <person name="Obara M."/>
            <person name="Oguri Y."/>
            <person name="Olmstead R.G."/>
            <person name="Onodera N."/>
            <person name="Petersen B.L."/>
            <person name="Pils B."/>
            <person name="Prigge M."/>
            <person name="Rensing S.A."/>
            <person name="Riano-Pachon D.M."/>
            <person name="Roberts A.W."/>
            <person name="Sato Y."/>
            <person name="Scheller H.V."/>
            <person name="Schulz B."/>
            <person name="Schulz C."/>
            <person name="Shakirov E.V."/>
            <person name="Shibagaki N."/>
            <person name="Shinohara N."/>
            <person name="Shippen D.E."/>
            <person name="Soerensen I."/>
            <person name="Sotooka R."/>
            <person name="Sugimoto N."/>
            <person name="Sugita M."/>
            <person name="Sumikawa N."/>
            <person name="Tanurdzic M."/>
            <person name="Theissen G."/>
            <person name="Ulvskov P."/>
            <person name="Wakazuki S."/>
            <person name="Weng J.K."/>
            <person name="Willats W.W."/>
            <person name="Wipf D."/>
            <person name="Wolf P.G."/>
            <person name="Yang L."/>
            <person name="Zimmer A.D."/>
            <person name="Zhu Q."/>
            <person name="Mitros T."/>
            <person name="Hellsten U."/>
            <person name="Loque D."/>
            <person name="Otillar R."/>
            <person name="Salamov A."/>
            <person name="Schmutz J."/>
            <person name="Shapiro H."/>
            <person name="Lindquist E."/>
            <person name="Lucas S."/>
            <person name="Rokhsar D."/>
            <person name="Grigoriev I.V."/>
        </authorList>
    </citation>
    <scope>NUCLEOTIDE SEQUENCE [LARGE SCALE GENOMIC DNA]</scope>
</reference>
<dbReference type="KEGG" id="smo:SELMODRAFT_428029"/>
<protein>
    <recommendedName>
        <fullName evidence="5">UDP-glycosyltransferases domain-containing protein</fullName>
    </recommendedName>
</protein>
<keyword evidence="2" id="KW-0808">Transferase</keyword>
<dbReference type="GO" id="GO:0008194">
    <property type="term" value="F:UDP-glycosyltransferase activity"/>
    <property type="evidence" value="ECO:0007669"/>
    <property type="project" value="InterPro"/>
</dbReference>
<proteinExistence type="inferred from homology"/>
<dbReference type="Gramene" id="EFJ09501">
    <property type="protein sequence ID" value="EFJ09501"/>
    <property type="gene ID" value="SELMODRAFT_428029"/>
</dbReference>
<evidence type="ECO:0000256" key="1">
    <source>
        <dbReference type="ARBA" id="ARBA00009995"/>
    </source>
</evidence>
<sequence length="365" mass="40850">MAVVALQFMRGYKSALSWLPDTAEMKHILILPFLLAGHITPMLNLCCKLARITLLINQDAVETVVKIYEELVAGGDLSAEVAFTVESIPFSWPPIRRLGRDTAKLAEEVATRALESSSGPISFLLSDIGLGVPRVVLFITVFLEFGIILQMPRLISQKIYSPFTKTNANDLDVKLIQLPEYPAFKTSEIPRFPQFPDALQCYWNALLRCMSRARENELILVNSCHELEEEAYVAGLRRYVRVLGVAGQDQLPSSELEEILLVGGFFTHFGWNSALESISAGVLMIGKPIMGDQLGIRRFAVDRWKIALDIPEDKDKKLLREAVKVALRELFGNEELYANAARLSKSVKKAQESGGSYKCWDMARK</sequence>
<dbReference type="SUPFAM" id="SSF53756">
    <property type="entry name" value="UDP-Glycosyltransferase/glycogen phosphorylase"/>
    <property type="match status" value="1"/>
</dbReference>
<dbReference type="EMBL" id="GL377662">
    <property type="protein sequence ID" value="EFJ09501.1"/>
    <property type="molecule type" value="Genomic_DNA"/>
</dbReference>
<dbReference type="Gene3D" id="3.40.50.2000">
    <property type="entry name" value="Glycogen Phosphorylase B"/>
    <property type="match status" value="2"/>
</dbReference>
<accession>D8T1H1</accession>
<dbReference type="eggNOG" id="KOG1192">
    <property type="taxonomic scope" value="Eukaryota"/>
</dbReference>
<evidence type="ECO:0000256" key="2">
    <source>
        <dbReference type="ARBA" id="ARBA00022679"/>
    </source>
</evidence>
<dbReference type="HOGENOM" id="CLU_759522_0_0_1"/>
<dbReference type="PANTHER" id="PTHR11926:SF774">
    <property type="entry name" value="UDP-GLYCOSYLTRANSFERASE 85A1-RELATED"/>
    <property type="match status" value="1"/>
</dbReference>
<dbReference type="Pfam" id="PF00201">
    <property type="entry name" value="UDPGT"/>
    <property type="match status" value="1"/>
</dbReference>
<dbReference type="InterPro" id="IPR002213">
    <property type="entry name" value="UDP_glucos_trans"/>
</dbReference>
<dbReference type="Proteomes" id="UP000001514">
    <property type="component" value="Unassembled WGS sequence"/>
</dbReference>
<comment type="similarity">
    <text evidence="1">Belongs to the UDP-glycosyltransferase family.</text>
</comment>